<keyword evidence="1" id="KW-0547">Nucleotide-binding</keyword>
<reference evidence="4 5" key="1">
    <citation type="submission" date="2016-05" db="EMBL/GenBank/DDBJ databases">
        <authorList>
            <person name="Lavstsen T."/>
            <person name="Jespersen J.S."/>
        </authorList>
    </citation>
    <scope>NUCLEOTIDE SEQUENCE [LARGE SCALE GENOMIC DNA]</scope>
    <source>
        <strain evidence="4 5">B7-9</strain>
    </source>
</reference>
<dbReference type="Gene3D" id="3.40.50.300">
    <property type="entry name" value="P-loop containing nucleotide triphosphate hydrolases"/>
    <property type="match status" value="1"/>
</dbReference>
<dbReference type="PROSITE" id="PS50901">
    <property type="entry name" value="FTSK"/>
    <property type="match status" value="1"/>
</dbReference>
<dbReference type="SUPFAM" id="SSF52540">
    <property type="entry name" value="P-loop containing nucleoside triphosphate hydrolases"/>
    <property type="match status" value="1"/>
</dbReference>
<evidence type="ECO:0000313" key="4">
    <source>
        <dbReference type="EMBL" id="PDW00979.1"/>
    </source>
</evidence>
<keyword evidence="2" id="KW-0812">Transmembrane</keyword>
<dbReference type="Pfam" id="PF01935">
    <property type="entry name" value="DUF87"/>
    <property type="match status" value="1"/>
</dbReference>
<keyword evidence="5" id="KW-1185">Reference proteome</keyword>
<feature type="transmembrane region" description="Helical" evidence="2">
    <location>
        <begin position="60"/>
        <end position="84"/>
    </location>
</feature>
<dbReference type="RefSeq" id="WP_097650631.1">
    <property type="nucleotide sequence ID" value="NZ_LYXE01000019.1"/>
</dbReference>
<evidence type="ECO:0000256" key="1">
    <source>
        <dbReference type="PROSITE-ProRule" id="PRU00289"/>
    </source>
</evidence>
<evidence type="ECO:0000256" key="2">
    <source>
        <dbReference type="SAM" id="Phobius"/>
    </source>
</evidence>
<dbReference type="InterPro" id="IPR002543">
    <property type="entry name" value="FtsK_dom"/>
</dbReference>
<evidence type="ECO:0000313" key="5">
    <source>
        <dbReference type="Proteomes" id="UP000220922"/>
    </source>
</evidence>
<dbReference type="GO" id="GO:0005524">
    <property type="term" value="F:ATP binding"/>
    <property type="evidence" value="ECO:0007669"/>
    <property type="project" value="UniProtKB-UniRule"/>
</dbReference>
<organism evidence="4 5">
    <name type="scientific">Candidatus Chloroploca asiatica</name>
    <dbReference type="NCBI Taxonomy" id="1506545"/>
    <lineage>
        <taxon>Bacteria</taxon>
        <taxon>Bacillati</taxon>
        <taxon>Chloroflexota</taxon>
        <taxon>Chloroflexia</taxon>
        <taxon>Chloroflexales</taxon>
        <taxon>Chloroflexineae</taxon>
        <taxon>Oscillochloridaceae</taxon>
        <taxon>Candidatus Chloroploca</taxon>
    </lineage>
</organism>
<dbReference type="InterPro" id="IPR027417">
    <property type="entry name" value="P-loop_NTPase"/>
</dbReference>
<dbReference type="EMBL" id="LYXE01000019">
    <property type="protein sequence ID" value="PDW00979.1"/>
    <property type="molecule type" value="Genomic_DNA"/>
</dbReference>
<keyword evidence="2" id="KW-1133">Transmembrane helix</keyword>
<name>A0A2H3KT91_9CHLR</name>
<keyword evidence="1" id="KW-0067">ATP-binding</keyword>
<dbReference type="Proteomes" id="UP000220922">
    <property type="component" value="Unassembled WGS sequence"/>
</dbReference>
<accession>A0A2H3KT91</accession>
<comment type="caution">
    <text evidence="4">The sequence shown here is derived from an EMBL/GenBank/DDBJ whole genome shotgun (WGS) entry which is preliminary data.</text>
</comment>
<proteinExistence type="predicted"/>
<evidence type="ECO:0000259" key="3">
    <source>
        <dbReference type="PROSITE" id="PS50901"/>
    </source>
</evidence>
<dbReference type="InterPro" id="IPR002789">
    <property type="entry name" value="HerA_central"/>
</dbReference>
<dbReference type="AlphaFoldDB" id="A0A2H3KT91"/>
<gene>
    <name evidence="4" type="ORF">A9Q02_21355</name>
</gene>
<dbReference type="GO" id="GO:0003677">
    <property type="term" value="F:DNA binding"/>
    <property type="evidence" value="ECO:0007669"/>
    <property type="project" value="InterPro"/>
</dbReference>
<feature type="binding site" evidence="1">
    <location>
        <begin position="203"/>
        <end position="210"/>
    </location>
    <ligand>
        <name>ATP</name>
        <dbReference type="ChEBI" id="CHEBI:30616"/>
    </ligand>
</feature>
<feature type="domain" description="FtsK" evidence="3">
    <location>
        <begin position="186"/>
        <end position="361"/>
    </location>
</feature>
<keyword evidence="2" id="KW-0472">Membrane</keyword>
<protein>
    <recommendedName>
        <fullName evidence="3">FtsK domain-containing protein</fullName>
    </recommendedName>
</protein>
<sequence length="501" mass="53481">MRYIIGAITIILFGAVLLSMVTATRERTAVDWARQEAALARIERQEALDEAVQPVKLTMALLWSVVPFLAALGGLGYVGGLAVAHLRRVWYERVPDRRGLVPVPVEYLGAVGPGALDAYHLTARESARNPALPHTLHYSPKVEQRAEQSRVEPITPTLSLPGLVDLATLNYRPSLDAILLGLGPGGEQLTVPARALCHVALVGATGGGKSNLLRLLLPQLQSVGARVVLADPHYTPFDVESGDDWRLIESGLHLPPAVTADQIGGLFAYLTDELERRIERRRKGERCGPSLFLAMDELPVIADTVPESIEHLGRLLREGRKCGLFTIGAAQSMLVKVIGGDSSAREAYRTAYYVGGDVRSAAALLDMPQRAIDDGQCSTGIAYLRSVKTAPAQLVRVPYVSNAALETLLGATSVPTSTSGQIDRVGSGLEVGTEVGSGYPLPGHQEALKDTTQAARILEALKAGQTPGEVAATLAGSRGGRKYQEASKHVAEVITQCLKNS</sequence>